<dbReference type="RefSeq" id="WP_090855921.1">
    <property type="nucleotide sequence ID" value="NZ_FNJU01000007.1"/>
</dbReference>
<organism evidence="2 3">
    <name type="scientific">Litchfieldia salsa</name>
    <dbReference type="NCBI Taxonomy" id="930152"/>
    <lineage>
        <taxon>Bacteria</taxon>
        <taxon>Bacillati</taxon>
        <taxon>Bacillota</taxon>
        <taxon>Bacilli</taxon>
        <taxon>Bacillales</taxon>
        <taxon>Bacillaceae</taxon>
        <taxon>Litchfieldia</taxon>
    </lineage>
</organism>
<evidence type="ECO:0000313" key="3">
    <source>
        <dbReference type="Proteomes" id="UP000199159"/>
    </source>
</evidence>
<keyword evidence="1" id="KW-0812">Transmembrane</keyword>
<evidence type="ECO:0000256" key="1">
    <source>
        <dbReference type="SAM" id="Phobius"/>
    </source>
</evidence>
<feature type="transmembrane region" description="Helical" evidence="1">
    <location>
        <begin position="59"/>
        <end position="77"/>
    </location>
</feature>
<protein>
    <submittedName>
        <fullName evidence="2">Uncharacterized protein</fullName>
    </submittedName>
</protein>
<feature type="transmembrane region" description="Helical" evidence="1">
    <location>
        <begin position="34"/>
        <end position="53"/>
    </location>
</feature>
<dbReference type="OrthoDB" id="2883164at2"/>
<dbReference type="Proteomes" id="UP000199159">
    <property type="component" value="Unassembled WGS sequence"/>
</dbReference>
<keyword evidence="1" id="KW-1133">Transmembrane helix</keyword>
<feature type="transmembrane region" description="Helical" evidence="1">
    <location>
        <begin position="6"/>
        <end position="22"/>
    </location>
</feature>
<keyword evidence="3" id="KW-1185">Reference proteome</keyword>
<name>A0A1H0VRZ2_9BACI</name>
<feature type="transmembrane region" description="Helical" evidence="1">
    <location>
        <begin position="151"/>
        <end position="171"/>
    </location>
</feature>
<sequence>MIIISAMLLLVYLLVFSSLIYSNKQYLYLMSGKMCSMILVMTTTLLIGLILGFILQGNFALSTIGSILVGFIAASIISGPFQSSVKLEALCSSVMGSMMGAMVGEMTVASDINILLLFMDSLFIVSMAYMMMMFKKDIVEKVGVGKRRNPVISILFSSVLPIVILGIFNFWGTNISPTNSEQVDHHHHLEVNTD</sequence>
<feature type="transmembrane region" description="Helical" evidence="1">
    <location>
        <begin position="114"/>
        <end position="131"/>
    </location>
</feature>
<proteinExistence type="predicted"/>
<reference evidence="3" key="1">
    <citation type="submission" date="2016-10" db="EMBL/GenBank/DDBJ databases">
        <authorList>
            <person name="Varghese N."/>
            <person name="Submissions S."/>
        </authorList>
    </citation>
    <scope>NUCLEOTIDE SEQUENCE [LARGE SCALE GENOMIC DNA]</scope>
    <source>
        <strain evidence="3">IBRC-M10078</strain>
    </source>
</reference>
<dbReference type="EMBL" id="FNJU01000007">
    <property type="protein sequence ID" value="SDP81021.1"/>
    <property type="molecule type" value="Genomic_DNA"/>
</dbReference>
<accession>A0A1H0VRZ2</accession>
<evidence type="ECO:0000313" key="2">
    <source>
        <dbReference type="EMBL" id="SDP81021.1"/>
    </source>
</evidence>
<keyword evidence="1" id="KW-0472">Membrane</keyword>
<dbReference type="STRING" id="930152.SAMN05216565_107172"/>
<gene>
    <name evidence="2" type="ORF">SAMN05216565_107172</name>
</gene>
<dbReference type="AlphaFoldDB" id="A0A1H0VRZ2"/>